<comment type="caution">
    <text evidence="3">The sequence shown here is derived from an EMBL/GenBank/DDBJ whole genome shotgun (WGS) entry which is preliminary data.</text>
</comment>
<reference evidence="3 4" key="1">
    <citation type="submission" date="2018-01" db="EMBL/GenBank/DDBJ databases">
        <title>Draft genome sequence of Paucibacter aquatile CR182 isolated from freshwater of the Nakdong River.</title>
        <authorList>
            <person name="Choi A."/>
            <person name="Chung E.J."/>
        </authorList>
    </citation>
    <scope>NUCLEOTIDE SEQUENCE [LARGE SCALE GENOMIC DNA]</scope>
    <source>
        <strain evidence="3 4">CR182</strain>
    </source>
</reference>
<evidence type="ECO:0000259" key="2">
    <source>
        <dbReference type="Pfam" id="PF10988"/>
    </source>
</evidence>
<dbReference type="Pfam" id="PF10988">
    <property type="entry name" value="DUF2807"/>
    <property type="match status" value="1"/>
</dbReference>
<proteinExistence type="predicted"/>
<dbReference type="AlphaFoldDB" id="A0A2N8KY40"/>
<evidence type="ECO:0000313" key="3">
    <source>
        <dbReference type="EMBL" id="PND38370.1"/>
    </source>
</evidence>
<accession>A0A2N8KY40</accession>
<dbReference type="Proteomes" id="UP000235916">
    <property type="component" value="Unassembled WGS sequence"/>
</dbReference>
<evidence type="ECO:0000256" key="1">
    <source>
        <dbReference type="SAM" id="SignalP"/>
    </source>
</evidence>
<keyword evidence="1" id="KW-0732">Signal</keyword>
<feature type="chain" id="PRO_5014989991" description="Putative auto-transporter adhesin head GIN domain-containing protein" evidence="1">
    <location>
        <begin position="39"/>
        <end position="267"/>
    </location>
</feature>
<gene>
    <name evidence="3" type="ORF">C1O66_13115</name>
</gene>
<organism evidence="3 4">
    <name type="scientific">Kinneretia aquatilis</name>
    <dbReference type="NCBI Taxonomy" id="2070761"/>
    <lineage>
        <taxon>Bacteria</taxon>
        <taxon>Pseudomonadati</taxon>
        <taxon>Pseudomonadota</taxon>
        <taxon>Betaproteobacteria</taxon>
        <taxon>Burkholderiales</taxon>
        <taxon>Sphaerotilaceae</taxon>
        <taxon>Roseateles</taxon>
    </lineage>
</organism>
<evidence type="ECO:0000313" key="4">
    <source>
        <dbReference type="Proteomes" id="UP000235916"/>
    </source>
</evidence>
<dbReference type="PANTHER" id="PTHR39200:SF1">
    <property type="entry name" value="AUTO-TRANSPORTER ADHESIN HEAD GIN DOMAIN-CONTAINING PROTEIN-RELATED"/>
    <property type="match status" value="1"/>
</dbReference>
<dbReference type="OrthoDB" id="8885859at2"/>
<protein>
    <recommendedName>
        <fullName evidence="2">Putative auto-transporter adhesin head GIN domain-containing protein</fullName>
    </recommendedName>
</protein>
<name>A0A2N8KY40_9BURK</name>
<dbReference type="InterPro" id="IPR021255">
    <property type="entry name" value="DUF2807"/>
</dbReference>
<sequence>MHLIFFRSLTIMLQRRLFSLAAVTALTALSLTSVSSQAWSWGSSERIKGTGDVSSEVRDLGSFESVSLAGGFKLLVRQSSQGRVEVKTDRNLHSYIETRIVEGKKGGRTLEISPKRGYEVQGSVTPEIVLDMAQLRSIAVAGSGDVRVEAMKTGEVDASVAGSGDVLFADLSSERLGVKVAGSGTVTANGRSGSLSLSIAGSGDVRARGLLAEAVKVSIAGSGDAEVNASKTLKVSIAGSGDVGYVGSPELSTSMAGSGRVRRLNGN</sequence>
<keyword evidence="4" id="KW-1185">Reference proteome</keyword>
<dbReference type="PANTHER" id="PTHR39200">
    <property type="entry name" value="HYPOTHETICAL EXPORTED PROTEIN"/>
    <property type="match status" value="1"/>
</dbReference>
<dbReference type="EMBL" id="POSP01000003">
    <property type="protein sequence ID" value="PND38370.1"/>
    <property type="molecule type" value="Genomic_DNA"/>
</dbReference>
<feature type="signal peptide" evidence="1">
    <location>
        <begin position="1"/>
        <end position="38"/>
    </location>
</feature>
<dbReference type="Gene3D" id="2.160.20.120">
    <property type="match status" value="1"/>
</dbReference>
<feature type="domain" description="Putative auto-transporter adhesin head GIN" evidence="2">
    <location>
        <begin position="63"/>
        <end position="249"/>
    </location>
</feature>